<dbReference type="Gramene" id="PHT81884">
    <property type="protein sequence ID" value="PHT81884"/>
    <property type="gene ID" value="T459_14899"/>
</dbReference>
<keyword evidence="2" id="KW-0645">Protease</keyword>
<reference evidence="6 7" key="1">
    <citation type="journal article" date="2014" name="Nat. Genet.">
        <title>Genome sequence of the hot pepper provides insights into the evolution of pungency in Capsicum species.</title>
        <authorList>
            <person name="Kim S."/>
            <person name="Park M."/>
            <person name="Yeom S.I."/>
            <person name="Kim Y.M."/>
            <person name="Lee J.M."/>
            <person name="Lee H.A."/>
            <person name="Seo E."/>
            <person name="Choi J."/>
            <person name="Cheong K."/>
            <person name="Kim K.T."/>
            <person name="Jung K."/>
            <person name="Lee G.W."/>
            <person name="Oh S.K."/>
            <person name="Bae C."/>
            <person name="Kim S.B."/>
            <person name="Lee H.Y."/>
            <person name="Kim S.Y."/>
            <person name="Kim M.S."/>
            <person name="Kang B.C."/>
            <person name="Jo Y.D."/>
            <person name="Yang H.B."/>
            <person name="Jeong H.J."/>
            <person name="Kang W.H."/>
            <person name="Kwon J.K."/>
            <person name="Shin C."/>
            <person name="Lim J.Y."/>
            <person name="Park J.H."/>
            <person name="Huh J.H."/>
            <person name="Kim J.S."/>
            <person name="Kim B.D."/>
            <person name="Cohen O."/>
            <person name="Paran I."/>
            <person name="Suh M.C."/>
            <person name="Lee S.B."/>
            <person name="Kim Y.K."/>
            <person name="Shin Y."/>
            <person name="Noh S.J."/>
            <person name="Park J."/>
            <person name="Seo Y.S."/>
            <person name="Kwon S.Y."/>
            <person name="Kim H.A."/>
            <person name="Park J.M."/>
            <person name="Kim H.J."/>
            <person name="Choi S.B."/>
            <person name="Bosland P.W."/>
            <person name="Reeves G."/>
            <person name="Jo S.H."/>
            <person name="Lee B.W."/>
            <person name="Cho H.T."/>
            <person name="Choi H.S."/>
            <person name="Lee M.S."/>
            <person name="Yu Y."/>
            <person name="Do Choi Y."/>
            <person name="Park B.S."/>
            <person name="van Deynze A."/>
            <person name="Ashrafi H."/>
            <person name="Hill T."/>
            <person name="Kim W.T."/>
            <person name="Pai H.S."/>
            <person name="Ahn H.K."/>
            <person name="Yeam I."/>
            <person name="Giovannoni J.J."/>
            <person name="Rose J.K."/>
            <person name="Sorensen I."/>
            <person name="Lee S.J."/>
            <person name="Kim R.W."/>
            <person name="Choi I.Y."/>
            <person name="Choi B.S."/>
            <person name="Lim J.S."/>
            <person name="Lee Y.H."/>
            <person name="Choi D."/>
        </authorList>
    </citation>
    <scope>NUCLEOTIDE SEQUENCE [LARGE SCALE GENOMIC DNA]</scope>
    <source>
        <strain evidence="7">cv. CM334</strain>
    </source>
</reference>
<evidence type="ECO:0000313" key="7">
    <source>
        <dbReference type="Proteomes" id="UP000222542"/>
    </source>
</evidence>
<dbReference type="Pfam" id="PF02902">
    <property type="entry name" value="Peptidase_C48"/>
    <property type="match status" value="1"/>
</dbReference>
<evidence type="ECO:0000259" key="5">
    <source>
        <dbReference type="PROSITE" id="PS50600"/>
    </source>
</evidence>
<feature type="domain" description="Ubiquitin-like protease family profile" evidence="5">
    <location>
        <begin position="281"/>
        <end position="468"/>
    </location>
</feature>
<reference evidence="6 7" key="2">
    <citation type="journal article" date="2017" name="Genome Biol.">
        <title>New reference genome sequences of hot pepper reveal the massive evolution of plant disease-resistance genes by retroduplication.</title>
        <authorList>
            <person name="Kim S."/>
            <person name="Park J."/>
            <person name="Yeom S.I."/>
            <person name="Kim Y.M."/>
            <person name="Seo E."/>
            <person name="Kim K.T."/>
            <person name="Kim M.S."/>
            <person name="Lee J.M."/>
            <person name="Cheong K."/>
            <person name="Shin H.S."/>
            <person name="Kim S.B."/>
            <person name="Han K."/>
            <person name="Lee J."/>
            <person name="Park M."/>
            <person name="Lee H.A."/>
            <person name="Lee H.Y."/>
            <person name="Lee Y."/>
            <person name="Oh S."/>
            <person name="Lee J.H."/>
            <person name="Choi E."/>
            <person name="Choi E."/>
            <person name="Lee S.E."/>
            <person name="Jeon J."/>
            <person name="Kim H."/>
            <person name="Choi G."/>
            <person name="Song H."/>
            <person name="Lee J."/>
            <person name="Lee S.C."/>
            <person name="Kwon J.K."/>
            <person name="Lee H.Y."/>
            <person name="Koo N."/>
            <person name="Hong Y."/>
            <person name="Kim R.W."/>
            <person name="Kang W.H."/>
            <person name="Huh J.H."/>
            <person name="Kang B.C."/>
            <person name="Yang T.J."/>
            <person name="Lee Y.H."/>
            <person name="Bennetzen J.L."/>
            <person name="Choi D."/>
        </authorList>
    </citation>
    <scope>NUCLEOTIDE SEQUENCE [LARGE SCALE GENOMIC DNA]</scope>
    <source>
        <strain evidence="7">cv. CM334</strain>
    </source>
</reference>
<evidence type="ECO:0000256" key="1">
    <source>
        <dbReference type="ARBA" id="ARBA00005234"/>
    </source>
</evidence>
<organism evidence="6 7">
    <name type="scientific">Capsicum annuum</name>
    <name type="common">Capsicum pepper</name>
    <dbReference type="NCBI Taxonomy" id="4072"/>
    <lineage>
        <taxon>Eukaryota</taxon>
        <taxon>Viridiplantae</taxon>
        <taxon>Streptophyta</taxon>
        <taxon>Embryophyta</taxon>
        <taxon>Tracheophyta</taxon>
        <taxon>Spermatophyta</taxon>
        <taxon>Magnoliopsida</taxon>
        <taxon>eudicotyledons</taxon>
        <taxon>Gunneridae</taxon>
        <taxon>Pentapetalae</taxon>
        <taxon>asterids</taxon>
        <taxon>lamiids</taxon>
        <taxon>Solanales</taxon>
        <taxon>Solanaceae</taxon>
        <taxon>Solanoideae</taxon>
        <taxon>Capsiceae</taxon>
        <taxon>Capsicum</taxon>
    </lineage>
</organism>
<evidence type="ECO:0000313" key="6">
    <source>
        <dbReference type="EMBL" id="PHT81884.1"/>
    </source>
</evidence>
<dbReference type="OMA" id="ERTIWPE"/>
<dbReference type="EMBL" id="AYRZ02000005">
    <property type="protein sequence ID" value="PHT81884.1"/>
    <property type="molecule type" value="Genomic_DNA"/>
</dbReference>
<feature type="region of interest" description="Disordered" evidence="4">
    <location>
        <begin position="38"/>
        <end position="88"/>
    </location>
</feature>
<dbReference type="InterPro" id="IPR038765">
    <property type="entry name" value="Papain-like_cys_pep_sf"/>
</dbReference>
<accession>A0A2G2ZIY3</accession>
<keyword evidence="7" id="KW-1185">Reference proteome</keyword>
<evidence type="ECO:0000256" key="3">
    <source>
        <dbReference type="ARBA" id="ARBA00022801"/>
    </source>
</evidence>
<dbReference type="SUPFAM" id="SSF54001">
    <property type="entry name" value="Cysteine proteinases"/>
    <property type="match status" value="1"/>
</dbReference>
<dbReference type="GO" id="GO:0008234">
    <property type="term" value="F:cysteine-type peptidase activity"/>
    <property type="evidence" value="ECO:0007669"/>
    <property type="project" value="InterPro"/>
</dbReference>
<dbReference type="PANTHER" id="PTHR33022">
    <property type="entry name" value="DUF1985 DOMAIN-CONTAINING PROTEIN"/>
    <property type="match status" value="1"/>
</dbReference>
<sequence length="531" mass="60943">MEDSPSFSLGLTQLDTNPVVEFVPGVFDYEEPNFVENRSKFRNDPNKMKDIRKAATEKSKKEGEKSSRLSKKDDSGRPRLPKDVKGCSEDNATASLDAFVEFVVNQNSNNTNVGTSTAVHVHNDHMDVEGVSANIGPATLECLVAVVENQKLENDNVGTSNMQLPLEFPDVVVAAHQAAKTPAKVTKRIRTRSKVFKSPYTTEYASSSKAIEDQIEEQKQQFAFDGFLISDTMPSSVIEEFKQWVEEGLLKFHVKKKYDDDHYKVKSSLLGFHEIDFVVSHAWIKNWFYLMSQKNTCSNDEHIDVIFYHLRKKSKLKSDQDYRFTITNYFFKNYIDKAYSRCYEDDTDTVLTTQQDYAESARVALIEEAITYIIKGYCMSSSLPWHQVDKVYVPINCNRNFHWVLAVIALKDRHIHWPNLETYRDKITQTTQILNEHLFDVEYVQHSMQQECDSVGCGVFVAGYAEYLSEEINVPSDDFEAEYHRMCYATLLQKYGIQKAKKGYVSENDDPPRPKSRIIQIPDDNAIVCIE</sequence>
<dbReference type="PROSITE" id="PS50600">
    <property type="entry name" value="ULP_PROTEASE"/>
    <property type="match status" value="1"/>
</dbReference>
<comment type="caution">
    <text evidence="6">The sequence shown here is derived from an EMBL/GenBank/DDBJ whole genome shotgun (WGS) entry which is preliminary data.</text>
</comment>
<dbReference type="AlphaFoldDB" id="A0A2G2ZIY3"/>
<dbReference type="InterPro" id="IPR003653">
    <property type="entry name" value="Peptidase_C48_C"/>
</dbReference>
<name>A0A2G2ZIY3_CAPAN</name>
<dbReference type="Proteomes" id="UP000222542">
    <property type="component" value="Unassembled WGS sequence"/>
</dbReference>
<keyword evidence="3" id="KW-0378">Hydrolase</keyword>
<dbReference type="Gene3D" id="3.40.395.10">
    <property type="entry name" value="Adenoviral Proteinase, Chain A"/>
    <property type="match status" value="1"/>
</dbReference>
<evidence type="ECO:0000256" key="4">
    <source>
        <dbReference type="SAM" id="MobiDB-lite"/>
    </source>
</evidence>
<proteinExistence type="inferred from homology"/>
<evidence type="ECO:0000256" key="2">
    <source>
        <dbReference type="ARBA" id="ARBA00022670"/>
    </source>
</evidence>
<dbReference type="GO" id="GO:0006508">
    <property type="term" value="P:proteolysis"/>
    <property type="evidence" value="ECO:0007669"/>
    <property type="project" value="UniProtKB-KW"/>
</dbReference>
<gene>
    <name evidence="6" type="ORF">T459_14899</name>
</gene>
<dbReference type="PANTHER" id="PTHR33022:SF13">
    <property type="entry name" value="UBIQUITIN-LIKE PROTEASE FAMILY PROFILE DOMAIN-CONTAINING PROTEIN"/>
    <property type="match status" value="1"/>
</dbReference>
<protein>
    <recommendedName>
        <fullName evidence="5">Ubiquitin-like protease family profile domain-containing protein</fullName>
    </recommendedName>
</protein>
<comment type="similarity">
    <text evidence="1">Belongs to the peptidase C48 family.</text>
</comment>